<dbReference type="GO" id="GO:0032791">
    <property type="term" value="F:lead ion binding"/>
    <property type="evidence" value="ECO:0007669"/>
    <property type="project" value="TreeGrafter"/>
</dbReference>
<evidence type="ECO:0000259" key="2">
    <source>
        <dbReference type="PROSITE" id="PS50987"/>
    </source>
</evidence>
<dbReference type="InterPro" id="IPR052543">
    <property type="entry name" value="HTH_Metal-responsive_Reg"/>
</dbReference>
<dbReference type="Proteomes" id="UP000198781">
    <property type="component" value="Unassembled WGS sequence"/>
</dbReference>
<dbReference type="STRING" id="187868.SAMN05192589_11915"/>
<dbReference type="Pfam" id="PF01022">
    <property type="entry name" value="HTH_5"/>
    <property type="match status" value="1"/>
</dbReference>
<dbReference type="GO" id="GO:0003700">
    <property type="term" value="F:DNA-binding transcription factor activity"/>
    <property type="evidence" value="ECO:0007669"/>
    <property type="project" value="InterPro"/>
</dbReference>
<dbReference type="PANTHER" id="PTHR39168:SF1">
    <property type="entry name" value="TRANSCRIPTIONAL REGULATORY PROTEIN"/>
    <property type="match status" value="1"/>
</dbReference>
<dbReference type="InterPro" id="IPR036388">
    <property type="entry name" value="WH-like_DNA-bd_sf"/>
</dbReference>
<dbReference type="InterPro" id="IPR011991">
    <property type="entry name" value="ArsR-like_HTH"/>
</dbReference>
<dbReference type="GO" id="GO:0097063">
    <property type="term" value="F:cadmium ion sensor activity"/>
    <property type="evidence" value="ECO:0007669"/>
    <property type="project" value="TreeGrafter"/>
</dbReference>
<dbReference type="PANTHER" id="PTHR39168">
    <property type="entry name" value="TRANSCRIPTIONAL REGULATOR-RELATED"/>
    <property type="match status" value="1"/>
</dbReference>
<keyword evidence="4" id="KW-1185">Reference proteome</keyword>
<evidence type="ECO:0000313" key="3">
    <source>
        <dbReference type="EMBL" id="SDE50200.1"/>
    </source>
</evidence>
<organism evidence="3 4">
    <name type="scientific">Paracidovorax valerianellae</name>
    <dbReference type="NCBI Taxonomy" id="187868"/>
    <lineage>
        <taxon>Bacteria</taxon>
        <taxon>Pseudomonadati</taxon>
        <taxon>Pseudomonadota</taxon>
        <taxon>Betaproteobacteria</taxon>
        <taxon>Burkholderiales</taxon>
        <taxon>Comamonadaceae</taxon>
        <taxon>Paracidovorax</taxon>
    </lineage>
</organism>
<dbReference type="EMBL" id="FMZC01000019">
    <property type="protein sequence ID" value="SDE50200.1"/>
    <property type="molecule type" value="Genomic_DNA"/>
</dbReference>
<evidence type="ECO:0000313" key="4">
    <source>
        <dbReference type="Proteomes" id="UP000198781"/>
    </source>
</evidence>
<dbReference type="SMART" id="SM00418">
    <property type="entry name" value="HTH_ARSR"/>
    <property type="match status" value="1"/>
</dbReference>
<reference evidence="3 4" key="1">
    <citation type="submission" date="2016-10" db="EMBL/GenBank/DDBJ databases">
        <authorList>
            <person name="de Groot N.N."/>
        </authorList>
    </citation>
    <scope>NUCLEOTIDE SEQUENCE [LARGE SCALE GENOMIC DNA]</scope>
    <source>
        <strain evidence="3 4">DSM 16619</strain>
    </source>
</reference>
<dbReference type="InterPro" id="IPR001845">
    <property type="entry name" value="HTH_ArsR_DNA-bd_dom"/>
</dbReference>
<dbReference type="CDD" id="cd00090">
    <property type="entry name" value="HTH_ARSR"/>
    <property type="match status" value="1"/>
</dbReference>
<gene>
    <name evidence="3" type="ORF">SAMN05192589_11915</name>
</gene>
<dbReference type="GO" id="GO:0046686">
    <property type="term" value="P:response to cadmium ion"/>
    <property type="evidence" value="ECO:0007669"/>
    <property type="project" value="TreeGrafter"/>
</dbReference>
<dbReference type="PROSITE" id="PS50987">
    <property type="entry name" value="HTH_ARSR_2"/>
    <property type="match status" value="1"/>
</dbReference>
<feature type="compositionally biased region" description="Low complexity" evidence="1">
    <location>
        <begin position="180"/>
        <end position="190"/>
    </location>
</feature>
<protein>
    <submittedName>
        <fullName evidence="3">Transcriptional regulator, ArsR family</fullName>
    </submittedName>
</protein>
<dbReference type="GO" id="GO:0003677">
    <property type="term" value="F:DNA binding"/>
    <property type="evidence" value="ECO:0007669"/>
    <property type="project" value="TreeGrafter"/>
</dbReference>
<accession>A0A1G7DGP1</accession>
<dbReference type="SUPFAM" id="SSF46785">
    <property type="entry name" value="Winged helix' DNA-binding domain"/>
    <property type="match status" value="1"/>
</dbReference>
<dbReference type="InterPro" id="IPR036390">
    <property type="entry name" value="WH_DNA-bd_sf"/>
</dbReference>
<feature type="compositionally biased region" description="Gly residues" evidence="1">
    <location>
        <begin position="165"/>
        <end position="179"/>
    </location>
</feature>
<dbReference type="RefSeq" id="WP_175537825.1">
    <property type="nucleotide sequence ID" value="NZ_FMZC01000019.1"/>
</dbReference>
<feature type="domain" description="HTH arsR-type" evidence="2">
    <location>
        <begin position="1"/>
        <end position="93"/>
    </location>
</feature>
<dbReference type="Gene3D" id="1.10.10.10">
    <property type="entry name" value="Winged helix-like DNA-binding domain superfamily/Winged helix DNA-binding domain"/>
    <property type="match status" value="1"/>
</dbReference>
<name>A0A1G7DGP1_9BURK</name>
<sequence>MNTNQIAHIAALVGEPARTGMLLALMDGRALTARELADAAHITPATASRHLALLVEARLLSVQSQGRHRYHRLATPEVARLLEGLMQLAVGQAPATRPVAVGPRDAALRQARTCYDHIAGRLGVAVAEHLLEEGAIVFDGEAGGQVTDRAASVLGRLGLDLGGEPAGGAVGGDGSGRSGNSGSSGRVGRSQRPLCRPCLDWSERRPHMAGRLGALVCAHCLDQGWLLRRDGSRALGIAPPGAAALRDWLGTARWGAVVAQGPSGG</sequence>
<evidence type="ECO:0000256" key="1">
    <source>
        <dbReference type="SAM" id="MobiDB-lite"/>
    </source>
</evidence>
<dbReference type="GO" id="GO:0010288">
    <property type="term" value="P:response to lead ion"/>
    <property type="evidence" value="ECO:0007669"/>
    <property type="project" value="TreeGrafter"/>
</dbReference>
<proteinExistence type="predicted"/>
<dbReference type="AlphaFoldDB" id="A0A1G7DGP1"/>
<feature type="region of interest" description="Disordered" evidence="1">
    <location>
        <begin position="165"/>
        <end position="192"/>
    </location>
</feature>